<dbReference type="InterPro" id="IPR008964">
    <property type="entry name" value="Invasin/intimin_cell_adhesion"/>
</dbReference>
<gene>
    <name evidence="3" type="ORF">L0U89_13385</name>
</gene>
<dbReference type="SUPFAM" id="SSF49452">
    <property type="entry name" value="Starch-binding domain-like"/>
    <property type="match status" value="1"/>
</dbReference>
<keyword evidence="4" id="KW-1185">Reference proteome</keyword>
<feature type="chain" id="PRO_5046740758" evidence="1">
    <location>
        <begin position="35"/>
        <end position="525"/>
    </location>
</feature>
<dbReference type="InterPro" id="IPR003343">
    <property type="entry name" value="Big_2"/>
</dbReference>
<comment type="caution">
    <text evidence="3">The sequence shown here is derived from an EMBL/GenBank/DDBJ whole genome shotgun (WGS) entry which is preliminary data.</text>
</comment>
<dbReference type="Gene3D" id="2.60.40.1120">
    <property type="entry name" value="Carboxypeptidase-like, regulatory domain"/>
    <property type="match status" value="1"/>
</dbReference>
<dbReference type="Pfam" id="PF13620">
    <property type="entry name" value="CarboxypepD_reg"/>
    <property type="match status" value="1"/>
</dbReference>
<evidence type="ECO:0000259" key="2">
    <source>
        <dbReference type="Pfam" id="PF02368"/>
    </source>
</evidence>
<evidence type="ECO:0000313" key="4">
    <source>
        <dbReference type="Proteomes" id="UP001201449"/>
    </source>
</evidence>
<evidence type="ECO:0000256" key="1">
    <source>
        <dbReference type="SAM" id="SignalP"/>
    </source>
</evidence>
<dbReference type="Gene3D" id="2.60.40.1080">
    <property type="match status" value="1"/>
</dbReference>
<protein>
    <submittedName>
        <fullName evidence="3">Carboxypeptidase regulatory-like domain-containing protein</fullName>
    </submittedName>
</protein>
<feature type="domain" description="BIG2" evidence="2">
    <location>
        <begin position="232"/>
        <end position="268"/>
    </location>
</feature>
<name>A0ABS9BXY9_9BACT</name>
<dbReference type="RefSeq" id="WP_234861984.1">
    <property type="nucleotide sequence ID" value="NZ_JAKEVZ010000010.1"/>
</dbReference>
<accession>A0ABS9BXY9</accession>
<sequence>MKHQSLSPALKLFRFLTAALFCLAFVVVSSCDHSDETNLVDDLDILAQSLATQHGRIGVKDAANDGIDEFYFLGPTVGKDPKYHGRFNPNLNPKVEISDDLSFNQIHAAFGEKAGGSNKVHMSPAEETYYVNWDPGETQAVVGKIYRIRVVVANKVLGYADVGIVTNPEHTLRNGLIPVAQNQQFRIAFRIEDKICPARILIEPGEASLVPGEEIQLRGTIFNFFDEELTDVKRDWSVEDESVATIDQNGLLKALKAGTTKVTLRSFDVSVSIDVTVVESNGQVIGRVVDALSGNPIEGARVAFGSQFEVFSESDGHFAIDVPQGNYEVTVQKTGYIASSVPDFAVEGNATNNLGLIALSPILQSGELRIVLTWNPTIDLDSHLTGPIPNSPFRFHVYWITQFTEFASLDIDDLFGPGPETITINQTFEGVYRYSVHNFANTANGLANSNAKVRVFRGDEQIAIFDAPQQSGTLWKVFEFDGITKEITVFNEMSNEFNSSAVTRVNPDAWEKESNDILKAPRTKK</sequence>
<dbReference type="SUPFAM" id="SSF49373">
    <property type="entry name" value="Invasin/intimin cell-adhesion fragments"/>
    <property type="match status" value="1"/>
</dbReference>
<dbReference type="PROSITE" id="PS51257">
    <property type="entry name" value="PROKAR_LIPOPROTEIN"/>
    <property type="match status" value="1"/>
</dbReference>
<feature type="signal peptide" evidence="1">
    <location>
        <begin position="1"/>
        <end position="34"/>
    </location>
</feature>
<evidence type="ECO:0000313" key="3">
    <source>
        <dbReference type="EMBL" id="MCF1752061.1"/>
    </source>
</evidence>
<dbReference type="Proteomes" id="UP001201449">
    <property type="component" value="Unassembled WGS sequence"/>
</dbReference>
<dbReference type="EMBL" id="JAKEVZ010000010">
    <property type="protein sequence ID" value="MCF1752061.1"/>
    <property type="molecule type" value="Genomic_DNA"/>
</dbReference>
<organism evidence="3 4">
    <name type="scientific">Mariniradius sediminis</name>
    <dbReference type="NCBI Taxonomy" id="2909237"/>
    <lineage>
        <taxon>Bacteria</taxon>
        <taxon>Pseudomonadati</taxon>
        <taxon>Bacteroidota</taxon>
        <taxon>Cytophagia</taxon>
        <taxon>Cytophagales</taxon>
        <taxon>Cyclobacteriaceae</taxon>
        <taxon>Mariniradius</taxon>
    </lineage>
</organism>
<keyword evidence="1" id="KW-0732">Signal</keyword>
<dbReference type="Pfam" id="PF02368">
    <property type="entry name" value="Big_2"/>
    <property type="match status" value="1"/>
</dbReference>
<reference evidence="3 4" key="1">
    <citation type="submission" date="2022-01" db="EMBL/GenBank/DDBJ databases">
        <title>Mariniradius saccharolyticus sp. nov., isolated from sediment of a river.</title>
        <authorList>
            <person name="Liu H."/>
        </authorList>
    </citation>
    <scope>NUCLEOTIDE SEQUENCE [LARGE SCALE GENOMIC DNA]</scope>
    <source>
        <strain evidence="3 4">RY-2</strain>
    </source>
</reference>
<dbReference type="InterPro" id="IPR013784">
    <property type="entry name" value="Carb-bd-like_fold"/>
</dbReference>
<proteinExistence type="predicted"/>